<evidence type="ECO:0000259" key="5">
    <source>
        <dbReference type="PROSITE" id="PS50081"/>
    </source>
</evidence>
<dbReference type="SMART" id="SM00109">
    <property type="entry name" value="C1"/>
    <property type="match status" value="7"/>
</dbReference>
<evidence type="ECO:0000256" key="2">
    <source>
        <dbReference type="ARBA" id="ARBA00022737"/>
    </source>
</evidence>
<dbReference type="InterPro" id="IPR001965">
    <property type="entry name" value="Znf_PHD"/>
</dbReference>
<dbReference type="GO" id="GO:0008270">
    <property type="term" value="F:zinc ion binding"/>
    <property type="evidence" value="ECO:0007669"/>
    <property type="project" value="UniProtKB-KW"/>
</dbReference>
<dbReference type="SUPFAM" id="SSF57889">
    <property type="entry name" value="Cysteine-rich domain"/>
    <property type="match status" value="5"/>
</dbReference>
<evidence type="ECO:0000256" key="3">
    <source>
        <dbReference type="ARBA" id="ARBA00022771"/>
    </source>
</evidence>
<reference evidence="6 7" key="1">
    <citation type="journal article" date="2013" name="Genome Biol.">
        <title>The genome sequence of the most widely cultivated cacao type and its use to identify candidate genes regulating pod color.</title>
        <authorList>
            <person name="Motamayor J.C."/>
            <person name="Mockaitis K."/>
            <person name="Schmutz J."/>
            <person name="Haiminen N."/>
            <person name="Iii D.L."/>
            <person name="Cornejo O."/>
            <person name="Findley S.D."/>
            <person name="Zheng P."/>
            <person name="Utro F."/>
            <person name="Royaert S."/>
            <person name="Saski C."/>
            <person name="Jenkins J."/>
            <person name="Podicheti R."/>
            <person name="Zhao M."/>
            <person name="Scheffler B.E."/>
            <person name="Stack J.C."/>
            <person name="Feltus F.A."/>
            <person name="Mustiga G.M."/>
            <person name="Amores F."/>
            <person name="Phillips W."/>
            <person name="Marelli J.P."/>
            <person name="May G.D."/>
            <person name="Shapiro H."/>
            <person name="Ma J."/>
            <person name="Bustamante C.D."/>
            <person name="Schnell R.J."/>
            <person name="Main D."/>
            <person name="Gilbert D."/>
            <person name="Parida L."/>
            <person name="Kuhn D.N."/>
        </authorList>
    </citation>
    <scope>NUCLEOTIDE SEQUENCE [LARGE SCALE GENOMIC DNA]</scope>
    <source>
        <strain evidence="7">cv. Matina 1-6</strain>
    </source>
</reference>
<dbReference type="Proteomes" id="UP000026915">
    <property type="component" value="Chromosome 10"/>
</dbReference>
<dbReference type="Pfam" id="PF03107">
    <property type="entry name" value="C1_2"/>
    <property type="match status" value="6"/>
</dbReference>
<organism evidence="6 7">
    <name type="scientific">Theobroma cacao</name>
    <name type="common">Cacao</name>
    <name type="synonym">Cocoa</name>
    <dbReference type="NCBI Taxonomy" id="3641"/>
    <lineage>
        <taxon>Eukaryota</taxon>
        <taxon>Viridiplantae</taxon>
        <taxon>Streptophyta</taxon>
        <taxon>Embryophyta</taxon>
        <taxon>Tracheophyta</taxon>
        <taxon>Spermatophyta</taxon>
        <taxon>Magnoliopsida</taxon>
        <taxon>eudicotyledons</taxon>
        <taxon>Gunneridae</taxon>
        <taxon>Pentapetalae</taxon>
        <taxon>rosids</taxon>
        <taxon>malvids</taxon>
        <taxon>Malvales</taxon>
        <taxon>Malvaceae</taxon>
        <taxon>Byttnerioideae</taxon>
        <taxon>Theobroma</taxon>
    </lineage>
</organism>
<dbReference type="PANTHER" id="PTHR46288:SF86">
    <property type="entry name" value="PHORBOL-ESTER_DAG-TYPE DOMAIN-CONTAINING PROTEIN"/>
    <property type="match status" value="1"/>
</dbReference>
<keyword evidence="2" id="KW-0677">Repeat</keyword>
<dbReference type="InterPro" id="IPR004146">
    <property type="entry name" value="DC1"/>
</dbReference>
<evidence type="ECO:0000313" key="7">
    <source>
        <dbReference type="Proteomes" id="UP000026915"/>
    </source>
</evidence>
<dbReference type="AlphaFoldDB" id="A0A061FRM8"/>
<dbReference type="PANTHER" id="PTHR46288">
    <property type="entry name" value="PHORBOL-ESTER/DAG-TYPE DOMAIN-CONTAINING PROTEIN"/>
    <property type="match status" value="1"/>
</dbReference>
<keyword evidence="4" id="KW-0862">Zinc</keyword>
<dbReference type="InterPro" id="IPR002219">
    <property type="entry name" value="PKC_DAG/PE"/>
</dbReference>
<keyword evidence="1" id="KW-0479">Metal-binding</keyword>
<dbReference type="PROSITE" id="PS50081">
    <property type="entry name" value="ZF_DAG_PE_2"/>
    <property type="match status" value="1"/>
</dbReference>
<gene>
    <name evidence="6" type="ORF">TCM_045393</name>
</gene>
<dbReference type="SMART" id="SM00249">
    <property type="entry name" value="PHD"/>
    <property type="match status" value="4"/>
</dbReference>
<dbReference type="Gramene" id="EOY19990">
    <property type="protein sequence ID" value="EOY19990"/>
    <property type="gene ID" value="TCM_045393"/>
</dbReference>
<keyword evidence="7" id="KW-1185">Reference proteome</keyword>
<name>A0A061FRM8_THECC</name>
<evidence type="ECO:0000256" key="1">
    <source>
        <dbReference type="ARBA" id="ARBA00022723"/>
    </source>
</evidence>
<proteinExistence type="predicted"/>
<evidence type="ECO:0000256" key="4">
    <source>
        <dbReference type="ARBA" id="ARBA00022833"/>
    </source>
</evidence>
<evidence type="ECO:0000313" key="6">
    <source>
        <dbReference type="EMBL" id="EOY19990.1"/>
    </source>
</evidence>
<sequence>MIYYLKSWCGKRLSEVCYGCVKCKFFLHELCRDKVQRTLYHPFHPSHPLRLHSIFGSRCNACGKYFYGTEDYGTANYCCLICSFFLHFHCAKLLPTLRAKCHDHPLTYFNIMRYEWRSRFRCHVCKGFCDDNFYRCVQCDFSVHLFCVPIPSSIKHRYHRHPLTHMDKINEDDSGEYYCDVCENERNPMDHVYCCEECTFTAHADCVLNEDKISSEKDVSSSVPQSIYSNTLLVDEMEHNEVIDAIHTPRQLLNKFIFHEHSMRFYEVTEKLKENQYCEACRMVISGPYYMCETCTDDTFLLQIPKTRYYLHEKCATLPLEIQFPFHSSHRLGLYNSHFPNIICDECREVCFGFFYSCNECDFKLDVKCAALTAHKTGVSQLKEMEKVVELHHFTHPHKLVFVNFIDPSWTANCLVCGARSFGLVYVCPNSNCTYRAHKSCLELPQKIQVPFHLEHMLTFFRPEKLYDCYACHLSMHFYIYSCEQCGLKLHPSCANSLRRPLNCVSHVHNLYYFGTNFQLHFGTYSHFCRVCEKDCTGAFYRCLECAINFHLDCVPIPRIVHSKRHVHHLSMKDSFLEDDSGEFYCDICEKERCPNDHVYYCEECNGLLAVHVECVLTKVEDYTTVLMQSQ</sequence>
<keyword evidence="3" id="KW-0863">Zinc-finger</keyword>
<accession>A0A061FRM8</accession>
<protein>
    <submittedName>
        <fullName evidence="6">Cysteine/Histidine-rich C1 domain family protein, putative isoform 2</fullName>
    </submittedName>
</protein>
<dbReference type="InterPro" id="IPR046349">
    <property type="entry name" value="C1-like_sf"/>
</dbReference>
<dbReference type="EMBL" id="CM001888">
    <property type="protein sequence ID" value="EOY19990.1"/>
    <property type="molecule type" value="Genomic_DNA"/>
</dbReference>
<feature type="domain" description="Phorbol-ester/DAG-type" evidence="5">
    <location>
        <begin position="46"/>
        <end position="101"/>
    </location>
</feature>